<gene>
    <name evidence="5" type="ORF">DPQ33_17420</name>
</gene>
<evidence type="ECO:0000256" key="3">
    <source>
        <dbReference type="PROSITE-ProRule" id="PRU01248"/>
    </source>
</evidence>
<sequence>MKIWTATFKYLDHVKMRYSAKTYDEKRRALRNPGKHLGNVPLGEITPGVALEFMDTILKERSAAVANRARKNLSASWEWGRKFMDNFPCDPKPFHGRGQIS</sequence>
<evidence type="ECO:0000313" key="6">
    <source>
        <dbReference type="Proteomes" id="UP000448292"/>
    </source>
</evidence>
<evidence type="ECO:0000259" key="4">
    <source>
        <dbReference type="PROSITE" id="PS51900"/>
    </source>
</evidence>
<dbReference type="PROSITE" id="PS51900">
    <property type="entry name" value="CB"/>
    <property type="match status" value="1"/>
</dbReference>
<proteinExistence type="predicted"/>
<dbReference type="GO" id="GO:0003677">
    <property type="term" value="F:DNA binding"/>
    <property type="evidence" value="ECO:0007669"/>
    <property type="project" value="UniProtKB-UniRule"/>
</dbReference>
<evidence type="ECO:0000256" key="1">
    <source>
        <dbReference type="ARBA" id="ARBA00022908"/>
    </source>
</evidence>
<reference evidence="5 6" key="1">
    <citation type="submission" date="2018-06" db="EMBL/GenBank/DDBJ databases">
        <title>Complete genome of Desulfovibrio indonesiensis P37SLT.</title>
        <authorList>
            <person name="Crispim J.S."/>
            <person name="Vidigal P.M.P."/>
            <person name="Silva L.C.F."/>
            <person name="Laguardia C.N."/>
            <person name="Araujo L.C."/>
            <person name="Dias R.S."/>
            <person name="Sousa M.P."/>
            <person name="Paula S.O."/>
            <person name="Silva C."/>
        </authorList>
    </citation>
    <scope>NUCLEOTIDE SEQUENCE [LARGE SCALE GENOMIC DNA]</scope>
    <source>
        <strain evidence="5 6">P37SLT</strain>
    </source>
</reference>
<dbReference type="SUPFAM" id="SSF56349">
    <property type="entry name" value="DNA breaking-rejoining enzymes"/>
    <property type="match status" value="1"/>
</dbReference>
<accession>A0A7M3MAU0</accession>
<evidence type="ECO:0000256" key="2">
    <source>
        <dbReference type="ARBA" id="ARBA00023125"/>
    </source>
</evidence>
<evidence type="ECO:0000313" key="5">
    <source>
        <dbReference type="EMBL" id="TVM14495.1"/>
    </source>
</evidence>
<protein>
    <recommendedName>
        <fullName evidence="4">Core-binding (CB) domain-containing protein</fullName>
    </recommendedName>
</protein>
<dbReference type="AlphaFoldDB" id="A0A7M3MAU0"/>
<dbReference type="InterPro" id="IPR010998">
    <property type="entry name" value="Integrase_recombinase_N"/>
</dbReference>
<keyword evidence="6" id="KW-1185">Reference proteome</keyword>
<organism evidence="5 6">
    <name type="scientific">Oceanidesulfovibrio indonesiensis</name>
    <dbReference type="NCBI Taxonomy" id="54767"/>
    <lineage>
        <taxon>Bacteria</taxon>
        <taxon>Pseudomonadati</taxon>
        <taxon>Thermodesulfobacteriota</taxon>
        <taxon>Desulfovibrionia</taxon>
        <taxon>Desulfovibrionales</taxon>
        <taxon>Desulfovibrionaceae</taxon>
        <taxon>Oceanidesulfovibrio</taxon>
    </lineage>
</organism>
<comment type="caution">
    <text evidence="5">The sequence shown here is derived from an EMBL/GenBank/DDBJ whole genome shotgun (WGS) entry which is preliminary data.</text>
</comment>
<keyword evidence="2 3" id="KW-0238">DNA-binding</keyword>
<dbReference type="GO" id="GO:0015074">
    <property type="term" value="P:DNA integration"/>
    <property type="evidence" value="ECO:0007669"/>
    <property type="project" value="UniProtKB-KW"/>
</dbReference>
<dbReference type="InterPro" id="IPR011010">
    <property type="entry name" value="DNA_brk_join_enz"/>
</dbReference>
<dbReference type="EMBL" id="QMIE01000024">
    <property type="protein sequence ID" value="TVM14495.1"/>
    <property type="molecule type" value="Genomic_DNA"/>
</dbReference>
<feature type="domain" description="Core-binding (CB)" evidence="4">
    <location>
        <begin position="1"/>
        <end position="81"/>
    </location>
</feature>
<name>A0A7M3MAU0_9BACT</name>
<dbReference type="InterPro" id="IPR044068">
    <property type="entry name" value="CB"/>
</dbReference>
<dbReference type="Gene3D" id="1.10.150.130">
    <property type="match status" value="1"/>
</dbReference>
<keyword evidence="1" id="KW-0229">DNA integration</keyword>
<dbReference type="Proteomes" id="UP000448292">
    <property type="component" value="Unassembled WGS sequence"/>
</dbReference>